<dbReference type="Proteomes" id="UP001569428">
    <property type="component" value="Unassembled WGS sequence"/>
</dbReference>
<organism evidence="1 2">
    <name type="scientific">Microbulbifer epialgicus</name>
    <dbReference type="NCBI Taxonomy" id="393907"/>
    <lineage>
        <taxon>Bacteria</taxon>
        <taxon>Pseudomonadati</taxon>
        <taxon>Pseudomonadota</taxon>
        <taxon>Gammaproteobacteria</taxon>
        <taxon>Cellvibrionales</taxon>
        <taxon>Microbulbiferaceae</taxon>
        <taxon>Microbulbifer</taxon>
    </lineage>
</organism>
<dbReference type="Pfam" id="PF08843">
    <property type="entry name" value="AbiEii"/>
    <property type="match status" value="1"/>
</dbReference>
<evidence type="ECO:0000313" key="2">
    <source>
        <dbReference type="Proteomes" id="UP001569428"/>
    </source>
</evidence>
<dbReference type="EMBL" id="JBGMEK010000078">
    <property type="protein sequence ID" value="MFA0813218.1"/>
    <property type="molecule type" value="Genomic_DNA"/>
</dbReference>
<keyword evidence="1" id="KW-0808">Transferase</keyword>
<dbReference type="InterPro" id="IPR014942">
    <property type="entry name" value="AbiEii"/>
</dbReference>
<name>A0ABV4P4B3_9GAMM</name>
<gene>
    <name evidence="1" type="ORF">ACCI49_20150</name>
</gene>
<sequence>MLSFYTGTARATVDVDFIIGGGHFDRAAKAVEANYSELRYNNKTFHVTYDTTRNVKDPERIDLVHGTQPLFREVVSNHSVTIRDAGHVIKLPSYEAAMALKYGAIVSPNRGDKRNIDAYDLERLAKARKTSDERTLSKLGNLVFPGGGDELVDAIADMRLGKPVRL</sequence>
<evidence type="ECO:0000313" key="1">
    <source>
        <dbReference type="EMBL" id="MFA0813218.1"/>
    </source>
</evidence>
<comment type="caution">
    <text evidence="1">The sequence shown here is derived from an EMBL/GenBank/DDBJ whole genome shotgun (WGS) entry which is preliminary data.</text>
</comment>
<proteinExistence type="predicted"/>
<dbReference type="RefSeq" id="WP_371840999.1">
    <property type="nucleotide sequence ID" value="NZ_JBGMEK010000078.1"/>
</dbReference>
<dbReference type="GO" id="GO:0016740">
    <property type="term" value="F:transferase activity"/>
    <property type="evidence" value="ECO:0007669"/>
    <property type="project" value="UniProtKB-KW"/>
</dbReference>
<protein>
    <submittedName>
        <fullName evidence="1">Nucleotidyl transferase AbiEii/AbiGii toxin family protein</fullName>
    </submittedName>
</protein>
<reference evidence="1 2" key="1">
    <citation type="submission" date="2024-08" db="EMBL/GenBank/DDBJ databases">
        <authorList>
            <person name="Ishaq N."/>
        </authorList>
    </citation>
    <scope>NUCLEOTIDE SEQUENCE [LARGE SCALE GENOMIC DNA]</scope>
    <source>
        <strain evidence="1 2">DSM 18651</strain>
    </source>
</reference>
<keyword evidence="2" id="KW-1185">Reference proteome</keyword>
<accession>A0ABV4P4B3</accession>